<dbReference type="OrthoDB" id="10408765at2759"/>
<feature type="non-terminal residue" evidence="1">
    <location>
        <position position="1"/>
    </location>
</feature>
<dbReference type="InParanoid" id="A0A2P5F0E4"/>
<protein>
    <submittedName>
        <fullName evidence="1">Uncharacterized protein</fullName>
    </submittedName>
</protein>
<evidence type="ECO:0000313" key="2">
    <source>
        <dbReference type="Proteomes" id="UP000237000"/>
    </source>
</evidence>
<keyword evidence="2" id="KW-1185">Reference proteome</keyword>
<reference evidence="2" key="1">
    <citation type="submission" date="2016-06" db="EMBL/GenBank/DDBJ databases">
        <title>Parallel loss of symbiosis genes in relatives of nitrogen-fixing non-legume Parasponia.</title>
        <authorList>
            <person name="Van Velzen R."/>
            <person name="Holmer R."/>
            <person name="Bu F."/>
            <person name="Rutten L."/>
            <person name="Van Zeijl A."/>
            <person name="Liu W."/>
            <person name="Santuari L."/>
            <person name="Cao Q."/>
            <person name="Sharma T."/>
            <person name="Shen D."/>
            <person name="Roswanjaya Y."/>
            <person name="Wardhani T."/>
            <person name="Kalhor M.S."/>
            <person name="Jansen J."/>
            <person name="Van den Hoogen J."/>
            <person name="Gungor B."/>
            <person name="Hartog M."/>
            <person name="Hontelez J."/>
            <person name="Verver J."/>
            <person name="Yang W.-C."/>
            <person name="Schijlen E."/>
            <person name="Repin R."/>
            <person name="Schilthuizen M."/>
            <person name="Schranz E."/>
            <person name="Heidstra R."/>
            <person name="Miyata K."/>
            <person name="Fedorova E."/>
            <person name="Kohlen W."/>
            <person name="Bisseling T."/>
            <person name="Smit S."/>
            <person name="Geurts R."/>
        </authorList>
    </citation>
    <scope>NUCLEOTIDE SEQUENCE [LARGE SCALE GENOMIC DNA]</scope>
    <source>
        <strain evidence="2">cv. RG33-2</strain>
    </source>
</reference>
<evidence type="ECO:0000313" key="1">
    <source>
        <dbReference type="EMBL" id="PON91257.1"/>
    </source>
</evidence>
<dbReference type="AlphaFoldDB" id="A0A2P5F0E4"/>
<organism evidence="1 2">
    <name type="scientific">Trema orientale</name>
    <name type="common">Charcoal tree</name>
    <name type="synonym">Celtis orientalis</name>
    <dbReference type="NCBI Taxonomy" id="63057"/>
    <lineage>
        <taxon>Eukaryota</taxon>
        <taxon>Viridiplantae</taxon>
        <taxon>Streptophyta</taxon>
        <taxon>Embryophyta</taxon>
        <taxon>Tracheophyta</taxon>
        <taxon>Spermatophyta</taxon>
        <taxon>Magnoliopsida</taxon>
        <taxon>eudicotyledons</taxon>
        <taxon>Gunneridae</taxon>
        <taxon>Pentapetalae</taxon>
        <taxon>rosids</taxon>
        <taxon>fabids</taxon>
        <taxon>Rosales</taxon>
        <taxon>Cannabaceae</taxon>
        <taxon>Trema</taxon>
    </lineage>
</organism>
<gene>
    <name evidence="1" type="ORF">TorRG33x02_128200</name>
</gene>
<proteinExistence type="predicted"/>
<accession>A0A2P5F0E4</accession>
<dbReference type="EMBL" id="JXTC01000075">
    <property type="protein sequence ID" value="PON91257.1"/>
    <property type="molecule type" value="Genomic_DNA"/>
</dbReference>
<dbReference type="Proteomes" id="UP000237000">
    <property type="component" value="Unassembled WGS sequence"/>
</dbReference>
<sequence>CKTTRPNDSAEAESVFRQDPVVSFGVPLVVAVLKVNELDFDFRVRKQPN</sequence>
<name>A0A2P5F0E4_TREOI</name>
<comment type="caution">
    <text evidence="1">The sequence shown here is derived from an EMBL/GenBank/DDBJ whole genome shotgun (WGS) entry which is preliminary data.</text>
</comment>